<organism evidence="1 2">
    <name type="scientific">Aquimarina celericrescens</name>
    <dbReference type="NCBI Taxonomy" id="1964542"/>
    <lineage>
        <taxon>Bacteria</taxon>
        <taxon>Pseudomonadati</taxon>
        <taxon>Bacteroidota</taxon>
        <taxon>Flavobacteriia</taxon>
        <taxon>Flavobacteriales</taxon>
        <taxon>Flavobacteriaceae</taxon>
        <taxon>Aquimarina</taxon>
    </lineage>
</organism>
<accession>A0ABW5B0H0</accession>
<sequence>MKRRDFTKITALGAIGTSILGIPYACNVAKGDKKPSLINNLYYRANTFHYNPAHIAADMQWMADHGTNALTMAISEVDFNTAEQNIETIINEAHKRGIKVFFVTSRWAGVFAGAPKMPSIFAAKNPHTWSLNKKGKPYFHSSGPICSIYYPEVFNFFIEHLDKAFMTWDLDGVVWDEPKAYQLDYAPNARETLGERPSVETHEANYCEFISKLNDHIRNKHGNKIINFFAYPYLSNSFIEEASKIRHLDYYGADGRAYPKAEKPESFRGKKYLIGEGKVGKRYIEKATEKKLKSMVLIENFNTQIQEYPLLEKHLDTIITMADQFAYYYYPRSCAEPDKAMQLITKHLKKIV</sequence>
<comment type="caution">
    <text evidence="1">The sequence shown here is derived from an EMBL/GenBank/DDBJ whole genome shotgun (WGS) entry which is preliminary data.</text>
</comment>
<dbReference type="RefSeq" id="WP_378320583.1">
    <property type="nucleotide sequence ID" value="NZ_JBHUHY010000013.1"/>
</dbReference>
<gene>
    <name evidence="1" type="ORF">ACFSJT_12340</name>
</gene>
<evidence type="ECO:0008006" key="3">
    <source>
        <dbReference type="Google" id="ProtNLM"/>
    </source>
</evidence>
<proteinExistence type="predicted"/>
<dbReference type="EMBL" id="JBHUHY010000013">
    <property type="protein sequence ID" value="MFD2187581.1"/>
    <property type="molecule type" value="Genomic_DNA"/>
</dbReference>
<reference evidence="2" key="1">
    <citation type="journal article" date="2019" name="Int. J. Syst. Evol. Microbiol.">
        <title>The Global Catalogue of Microorganisms (GCM) 10K type strain sequencing project: providing services to taxonomists for standard genome sequencing and annotation.</title>
        <authorList>
            <consortium name="The Broad Institute Genomics Platform"/>
            <consortium name="The Broad Institute Genome Sequencing Center for Infectious Disease"/>
            <person name="Wu L."/>
            <person name="Ma J."/>
        </authorList>
    </citation>
    <scope>NUCLEOTIDE SEQUENCE [LARGE SCALE GENOMIC DNA]</scope>
    <source>
        <strain evidence="2">DT92</strain>
    </source>
</reference>
<dbReference type="Proteomes" id="UP001597344">
    <property type="component" value="Unassembled WGS sequence"/>
</dbReference>
<dbReference type="SUPFAM" id="SSF51445">
    <property type="entry name" value="(Trans)glycosidases"/>
    <property type="match status" value="1"/>
</dbReference>
<dbReference type="Gene3D" id="3.20.20.80">
    <property type="entry name" value="Glycosidases"/>
    <property type="match status" value="1"/>
</dbReference>
<keyword evidence="2" id="KW-1185">Reference proteome</keyword>
<dbReference type="InterPro" id="IPR017853">
    <property type="entry name" value="GH"/>
</dbReference>
<evidence type="ECO:0000313" key="2">
    <source>
        <dbReference type="Proteomes" id="UP001597344"/>
    </source>
</evidence>
<evidence type="ECO:0000313" key="1">
    <source>
        <dbReference type="EMBL" id="MFD2187581.1"/>
    </source>
</evidence>
<name>A0ABW5B0H0_9FLAO</name>
<protein>
    <recommendedName>
        <fullName evidence="3">Glycoside hydrolase family 42 N-terminal domain-containing protein</fullName>
    </recommendedName>
</protein>